<evidence type="ECO:0000313" key="1">
    <source>
        <dbReference type="EMBL" id="USQ85754.1"/>
    </source>
</evidence>
<dbReference type="Proteomes" id="UP001056374">
    <property type="component" value="Chromosome"/>
</dbReference>
<proteinExistence type="predicted"/>
<evidence type="ECO:0008006" key="3">
    <source>
        <dbReference type="Google" id="ProtNLM"/>
    </source>
</evidence>
<organism evidence="1 2">
    <name type="scientific">Streptomyces phaeoluteigriseus</name>
    <dbReference type="NCBI Taxonomy" id="114686"/>
    <lineage>
        <taxon>Bacteria</taxon>
        <taxon>Bacillati</taxon>
        <taxon>Actinomycetota</taxon>
        <taxon>Actinomycetes</taxon>
        <taxon>Kitasatosporales</taxon>
        <taxon>Streptomycetaceae</taxon>
        <taxon>Streptomyces</taxon>
        <taxon>Streptomyces aurantiacus group</taxon>
    </lineage>
</organism>
<dbReference type="EMBL" id="CP099468">
    <property type="protein sequence ID" value="USQ85754.1"/>
    <property type="molecule type" value="Genomic_DNA"/>
</dbReference>
<name>A0ABY4Z9N3_9ACTN</name>
<accession>A0ABY4Z9N3</accession>
<evidence type="ECO:0000313" key="2">
    <source>
        <dbReference type="Proteomes" id="UP001056374"/>
    </source>
</evidence>
<dbReference type="RefSeq" id="WP_252551008.1">
    <property type="nucleotide sequence ID" value="NZ_CP099468.1"/>
</dbReference>
<sequence length="51" mass="5716">MAVSGSSNLSTSDKEPADWLAVEDFRCQYATAWMVTTLRWQLPADRPNTTP</sequence>
<gene>
    <name evidence="1" type="ORF">NFX46_19510</name>
</gene>
<reference evidence="1" key="1">
    <citation type="submission" date="2022-06" db="EMBL/GenBank/DDBJ databases">
        <title>Complete genome sequence of soil microorganisms Streptomyces sp. Qhu-M197 isolated from Alpine meadows habitats on the Tibetan Plateau.</title>
        <authorList>
            <person name="Zhang B."/>
            <person name="Xiang X."/>
            <person name="Fan J."/>
        </authorList>
    </citation>
    <scope>NUCLEOTIDE SEQUENCE</scope>
    <source>
        <strain evidence="1">Qhu-M197</strain>
    </source>
</reference>
<protein>
    <recommendedName>
        <fullName evidence="3">Transposase</fullName>
    </recommendedName>
</protein>
<keyword evidence="2" id="KW-1185">Reference proteome</keyword>